<keyword evidence="3" id="KW-1185">Reference proteome</keyword>
<dbReference type="GeneID" id="7331969"/>
<feature type="region of interest" description="Disordered" evidence="1">
    <location>
        <begin position="77"/>
        <end position="125"/>
    </location>
</feature>
<dbReference type="RefSeq" id="YP_002519146.1">
    <property type="nucleotide sequence ID" value="NC_011916.1"/>
</dbReference>
<evidence type="ECO:0000313" key="3">
    <source>
        <dbReference type="Proteomes" id="UP000001364"/>
    </source>
</evidence>
<reference evidence="2 3" key="1">
    <citation type="journal article" date="2010" name="J. Bacteriol.">
        <title>The genetic basis of laboratory adaptation in Caulobacter crescentus.</title>
        <authorList>
            <person name="Marks M.E."/>
            <person name="Castro-Rojas C.M."/>
            <person name="Teiling C."/>
            <person name="Du L."/>
            <person name="Kapatral V."/>
            <person name="Walunas T.L."/>
            <person name="Crosson S."/>
        </authorList>
    </citation>
    <scope>NUCLEOTIDE SEQUENCE [LARGE SCALE GENOMIC DNA]</scope>
    <source>
        <strain evidence="3">NA1000 / CB15N</strain>
    </source>
</reference>
<dbReference type="EMBL" id="CP001340">
    <property type="protein sequence ID" value="ACL97238.1"/>
    <property type="molecule type" value="Genomic_DNA"/>
</dbReference>
<feature type="region of interest" description="Disordered" evidence="1">
    <location>
        <begin position="359"/>
        <end position="391"/>
    </location>
</feature>
<feature type="region of interest" description="Disordered" evidence="1">
    <location>
        <begin position="141"/>
        <end position="174"/>
    </location>
</feature>
<accession>A0A0H3CFW6</accession>
<proteinExistence type="predicted"/>
<gene>
    <name evidence="2" type="ordered locus">CCNA_03773</name>
</gene>
<name>A0A0H3CFW6_CAUVN</name>
<evidence type="ECO:0000313" key="2">
    <source>
        <dbReference type="EMBL" id="ACL97238.1"/>
    </source>
</evidence>
<dbReference type="HOGENOM" id="CLU_059332_0_0_5"/>
<feature type="compositionally biased region" description="Pro residues" evidence="1">
    <location>
        <begin position="163"/>
        <end position="172"/>
    </location>
</feature>
<dbReference type="PATRIC" id="fig|565050.3.peg.3677"/>
<organism evidence="2 3">
    <name type="scientific">Caulobacter vibrioides (strain NA1000 / CB15N)</name>
    <name type="common">Caulobacter crescentus</name>
    <dbReference type="NCBI Taxonomy" id="565050"/>
    <lineage>
        <taxon>Bacteria</taxon>
        <taxon>Pseudomonadati</taxon>
        <taxon>Pseudomonadota</taxon>
        <taxon>Alphaproteobacteria</taxon>
        <taxon>Caulobacterales</taxon>
        <taxon>Caulobacteraceae</taxon>
        <taxon>Caulobacter</taxon>
    </lineage>
</organism>
<protein>
    <submittedName>
        <fullName evidence="2">Uncharacterized protein</fullName>
    </submittedName>
</protein>
<evidence type="ECO:0000256" key="1">
    <source>
        <dbReference type="SAM" id="MobiDB-lite"/>
    </source>
</evidence>
<sequence length="391" mass="41389">MRPKMRARARCGSTERWPNACIWRRQSVLSRWRRPFRDDRPKVRRPKVRRRLKVSMRAIVLSVVLVASPVLAQQQTPAMPPLSDYVPTFGTQSARPAAPTPPGPEAPVSTAPQAAPPGVDPTQAPEALDPLADLIAQSAQTLDEEAAETAAAPAPRRRGRILPIPPPEPEAPTTPGAYLTTAQIYELRVKGSVAAAQNLQGPLDGSWKVTDADGAELYALQIVDKAGGASELEGAWRDVRRPGSVGSTGLIDDLRQEGDQIIARFSPRGGASAVLTLRPAGYEAWSGELYENGASVGVQAERILPQAPPGYESPGRGPYVWPPRVAASRPAPAAKAVCSTKGKKGKALKAAKAKCAAAAKKSKASAAKKGKSKATAARKGKSKATAKKSTR</sequence>
<dbReference type="RefSeq" id="WP_015923331.1">
    <property type="nucleotide sequence ID" value="NC_011916.1"/>
</dbReference>
<feature type="compositionally biased region" description="Basic residues" evidence="1">
    <location>
        <begin position="360"/>
        <end position="391"/>
    </location>
</feature>
<dbReference type="Proteomes" id="UP000001364">
    <property type="component" value="Chromosome"/>
</dbReference>
<dbReference type="KEGG" id="ccs:CCNA_03773"/>
<dbReference type="AlphaFoldDB" id="A0A0H3CFW6"/>
<dbReference type="OrthoDB" id="7189232at2"/>